<evidence type="ECO:0000313" key="2">
    <source>
        <dbReference type="Proteomes" id="UP001168821"/>
    </source>
</evidence>
<protein>
    <submittedName>
        <fullName evidence="1">Uncharacterized protein</fullName>
    </submittedName>
</protein>
<dbReference type="AlphaFoldDB" id="A0AA38M454"/>
<organism evidence="1 2">
    <name type="scientific">Zophobas morio</name>
    <dbReference type="NCBI Taxonomy" id="2755281"/>
    <lineage>
        <taxon>Eukaryota</taxon>
        <taxon>Metazoa</taxon>
        <taxon>Ecdysozoa</taxon>
        <taxon>Arthropoda</taxon>
        <taxon>Hexapoda</taxon>
        <taxon>Insecta</taxon>
        <taxon>Pterygota</taxon>
        <taxon>Neoptera</taxon>
        <taxon>Endopterygota</taxon>
        <taxon>Coleoptera</taxon>
        <taxon>Polyphaga</taxon>
        <taxon>Cucujiformia</taxon>
        <taxon>Tenebrionidae</taxon>
        <taxon>Zophobas</taxon>
    </lineage>
</organism>
<dbReference type="EMBL" id="JALNTZ010000009">
    <property type="protein sequence ID" value="KAJ3641827.1"/>
    <property type="molecule type" value="Genomic_DNA"/>
</dbReference>
<name>A0AA38M454_9CUCU</name>
<keyword evidence="2" id="KW-1185">Reference proteome</keyword>
<dbReference type="PANTHER" id="PTHR47331">
    <property type="entry name" value="PHD-TYPE DOMAIN-CONTAINING PROTEIN"/>
    <property type="match status" value="1"/>
</dbReference>
<comment type="caution">
    <text evidence="1">The sequence shown here is derived from an EMBL/GenBank/DDBJ whole genome shotgun (WGS) entry which is preliminary data.</text>
</comment>
<gene>
    <name evidence="1" type="ORF">Zmor_028300</name>
</gene>
<sequence>MIQIRDDLINILNQDQFELRKFRSNERSVLPEQPDWIHTSANSLKMIVGNRISEVTTLTKPNGWRHINSENNAADIVSRGAHPSEIIQNPIWFNGLEFLKSPENQWPQSHLNINCDDVPEKKDPIIVCNAVRISATL</sequence>
<dbReference type="Proteomes" id="UP001168821">
    <property type="component" value="Unassembled WGS sequence"/>
</dbReference>
<evidence type="ECO:0000313" key="1">
    <source>
        <dbReference type="EMBL" id="KAJ3641827.1"/>
    </source>
</evidence>
<reference evidence="1" key="1">
    <citation type="journal article" date="2023" name="G3 (Bethesda)">
        <title>Whole genome assemblies of Zophobas morio and Tenebrio molitor.</title>
        <authorList>
            <person name="Kaur S."/>
            <person name="Stinson S.A."/>
            <person name="diCenzo G.C."/>
        </authorList>
    </citation>
    <scope>NUCLEOTIDE SEQUENCE</scope>
    <source>
        <strain evidence="1">QUZm001</strain>
    </source>
</reference>
<accession>A0AA38M454</accession>
<proteinExistence type="predicted"/>